<comment type="caution">
    <text evidence="3">The sequence shown here is derived from an EMBL/GenBank/DDBJ whole genome shotgun (WGS) entry which is preliminary data.</text>
</comment>
<dbReference type="AlphaFoldDB" id="A0A4Q0VJ35"/>
<evidence type="ECO:0000256" key="1">
    <source>
        <dbReference type="ARBA" id="ARBA00022801"/>
    </source>
</evidence>
<reference evidence="3 4" key="1">
    <citation type="submission" date="2018-08" db="EMBL/GenBank/DDBJ databases">
        <title>Lactobacillus suantsai sp. nov., isolated from traditional fermented suan-tsai in Taiwan.</title>
        <authorList>
            <person name="Huang C.-H."/>
        </authorList>
    </citation>
    <scope>NUCLEOTIDE SEQUENCE [LARGE SCALE GENOMIC DNA]</scope>
    <source>
        <strain evidence="3 4">BCRC 12945</strain>
    </source>
</reference>
<dbReference type="OrthoDB" id="9773293at2"/>
<gene>
    <name evidence="3" type="ORF">DXH47_02125</name>
</gene>
<sequence length="325" mass="36470">MHHPIKVFDSNRVAERFGYHWPLTCDNIKDILERLEGKIMTTRSTITQPLGTRLTYTHEGLTLPVYRFGTGQPILLLHGFPEDAVSWNHVVARLAAAGYQTWVPEMRGYAETAQPKGRAAYTVAHLLGDLNALITHFQLSTVHLVGHDWGGLLDWKLAQKWPQRITTLTVIATPHPQAMAWSFHHSTQLLHSAYIGGFQVPGLPEVIAHKGLKTFLRRSGLSQQATEYALARFKTPASLRGPINWYRGLTVPNQPHMKDHLIHMPTTYLWGRHDAFLGAAAAKKTAEYVKADYRFIPVDAGHWIPENHPDVAAQAILDRITSANA</sequence>
<proteinExistence type="predicted"/>
<evidence type="ECO:0000259" key="2">
    <source>
        <dbReference type="Pfam" id="PF00561"/>
    </source>
</evidence>
<dbReference type="SUPFAM" id="SSF53474">
    <property type="entry name" value="alpha/beta-Hydrolases"/>
    <property type="match status" value="1"/>
</dbReference>
<dbReference type="PANTHER" id="PTHR43329">
    <property type="entry name" value="EPOXIDE HYDROLASE"/>
    <property type="match status" value="1"/>
</dbReference>
<dbReference type="Pfam" id="PF00561">
    <property type="entry name" value="Abhydrolase_1"/>
    <property type="match status" value="1"/>
</dbReference>
<dbReference type="Proteomes" id="UP000290602">
    <property type="component" value="Unassembled WGS sequence"/>
</dbReference>
<evidence type="ECO:0000313" key="4">
    <source>
        <dbReference type="Proteomes" id="UP000290602"/>
    </source>
</evidence>
<accession>A0A4Q0VJ35</accession>
<dbReference type="EMBL" id="QXIL01000003">
    <property type="protein sequence ID" value="RXI79543.1"/>
    <property type="molecule type" value="Genomic_DNA"/>
</dbReference>
<dbReference type="PRINTS" id="PR00111">
    <property type="entry name" value="ABHYDROLASE"/>
</dbReference>
<keyword evidence="4" id="KW-1185">Reference proteome</keyword>
<dbReference type="GO" id="GO:0016787">
    <property type="term" value="F:hydrolase activity"/>
    <property type="evidence" value="ECO:0007669"/>
    <property type="project" value="UniProtKB-KW"/>
</dbReference>
<protein>
    <submittedName>
        <fullName evidence="3">Alpha/beta fold hydrolase</fullName>
    </submittedName>
</protein>
<dbReference type="InterPro" id="IPR000639">
    <property type="entry name" value="Epox_hydrolase-like"/>
</dbReference>
<dbReference type="PRINTS" id="PR00412">
    <property type="entry name" value="EPOXHYDRLASE"/>
</dbReference>
<evidence type="ECO:0000313" key="3">
    <source>
        <dbReference type="EMBL" id="RXI79543.1"/>
    </source>
</evidence>
<organism evidence="3 4">
    <name type="scientific">Levilactobacillus suantsaii</name>
    <dbReference type="NCBI Taxonomy" id="2292255"/>
    <lineage>
        <taxon>Bacteria</taxon>
        <taxon>Bacillati</taxon>
        <taxon>Bacillota</taxon>
        <taxon>Bacilli</taxon>
        <taxon>Lactobacillales</taxon>
        <taxon>Lactobacillaceae</taxon>
        <taxon>Levilactobacillus</taxon>
    </lineage>
</organism>
<dbReference type="InterPro" id="IPR029058">
    <property type="entry name" value="AB_hydrolase_fold"/>
</dbReference>
<dbReference type="Gene3D" id="3.40.50.1820">
    <property type="entry name" value="alpha/beta hydrolase"/>
    <property type="match status" value="1"/>
</dbReference>
<dbReference type="InterPro" id="IPR000073">
    <property type="entry name" value="AB_hydrolase_1"/>
</dbReference>
<keyword evidence="1 3" id="KW-0378">Hydrolase</keyword>
<name>A0A4Q0VJ35_9LACO</name>
<feature type="domain" description="AB hydrolase-1" evidence="2">
    <location>
        <begin position="73"/>
        <end position="309"/>
    </location>
</feature>